<keyword evidence="5 7" id="KW-0378">Hydrolase</keyword>
<dbReference type="EMBL" id="JANIDW010000001">
    <property type="protein sequence ID" value="MCX5614212.1"/>
    <property type="molecule type" value="Genomic_DNA"/>
</dbReference>
<organism evidence="8 9">
    <name type="scientific">Bombella saccharophila</name>
    <dbReference type="NCBI Taxonomy" id="2967338"/>
    <lineage>
        <taxon>Bacteria</taxon>
        <taxon>Pseudomonadati</taxon>
        <taxon>Pseudomonadota</taxon>
        <taxon>Alphaproteobacteria</taxon>
        <taxon>Acetobacterales</taxon>
        <taxon>Acetobacteraceae</taxon>
        <taxon>Bombella</taxon>
    </lineage>
</organism>
<name>A0ABT3W560_9PROT</name>
<dbReference type="InterPro" id="IPR020549">
    <property type="entry name" value="YbeY_CS"/>
</dbReference>
<keyword evidence="9" id="KW-1185">Reference proteome</keyword>
<feature type="binding site" evidence="7">
    <location>
        <position position="118"/>
    </location>
    <ligand>
        <name>Zn(2+)</name>
        <dbReference type="ChEBI" id="CHEBI:29105"/>
        <note>catalytic</note>
    </ligand>
</feature>
<comment type="similarity">
    <text evidence="1 7">Belongs to the endoribonuclease YbeY family.</text>
</comment>
<reference evidence="8 9" key="1">
    <citation type="submission" date="2022-07" db="EMBL/GenBank/DDBJ databases">
        <title>Bombella genomes.</title>
        <authorList>
            <person name="Harer L."/>
            <person name="Styblova S."/>
            <person name="Ehrmann M."/>
        </authorList>
    </citation>
    <scope>NUCLEOTIDE SEQUENCE [LARGE SCALE GENOMIC DNA]</scope>
    <source>
        <strain evidence="8 9">TMW 2.2558</strain>
    </source>
</reference>
<feature type="binding site" evidence="7">
    <location>
        <position position="122"/>
    </location>
    <ligand>
        <name>Zn(2+)</name>
        <dbReference type="ChEBI" id="CHEBI:29105"/>
        <note>catalytic</note>
    </ligand>
</feature>
<keyword evidence="6 7" id="KW-0862">Zinc</keyword>
<evidence type="ECO:0000256" key="5">
    <source>
        <dbReference type="ARBA" id="ARBA00022801"/>
    </source>
</evidence>
<keyword evidence="7" id="KW-0690">Ribosome biogenesis</keyword>
<accession>A0ABT3W560</accession>
<dbReference type="RefSeq" id="WP_266106410.1">
    <property type="nucleotide sequence ID" value="NZ_JANIDW010000001.1"/>
</dbReference>
<keyword evidence="7" id="KW-0963">Cytoplasm</keyword>
<proteinExistence type="inferred from homology"/>
<evidence type="ECO:0000256" key="4">
    <source>
        <dbReference type="ARBA" id="ARBA00022759"/>
    </source>
</evidence>
<sequence length="172" mass="19565">MKRPIAPRAEIIVSDPRWRASVGNIEQLVQRTCQMVQRYGMIFAPGAPGPSFVFSDNRHIQRLNTQFRGKNKPTNVLTFEPPSPLLGGDIILAYQTMQREAEQGRKSLREHTTHLLVHGLLHLAGYDHHHPSEARKMEGLETFILRRMGLPDPWKPRLQGHMSAPAPLILSR</sequence>
<evidence type="ECO:0000256" key="1">
    <source>
        <dbReference type="ARBA" id="ARBA00010875"/>
    </source>
</evidence>
<evidence type="ECO:0000256" key="3">
    <source>
        <dbReference type="ARBA" id="ARBA00022723"/>
    </source>
</evidence>
<comment type="cofactor">
    <cofactor evidence="7">
        <name>Zn(2+)</name>
        <dbReference type="ChEBI" id="CHEBI:29105"/>
    </cofactor>
    <text evidence="7">Binds 1 zinc ion.</text>
</comment>
<dbReference type="Gene3D" id="3.40.390.30">
    <property type="entry name" value="Metalloproteases ('zincins'), catalytic domain"/>
    <property type="match status" value="1"/>
</dbReference>
<comment type="function">
    <text evidence="7">Single strand-specific metallo-endoribonuclease involved in late-stage 70S ribosome quality control and in maturation of the 3' terminus of the 16S rRNA.</text>
</comment>
<dbReference type="PANTHER" id="PTHR46986:SF1">
    <property type="entry name" value="ENDORIBONUCLEASE YBEY, CHLOROPLASTIC"/>
    <property type="match status" value="1"/>
</dbReference>
<dbReference type="EC" id="3.1.-.-" evidence="7"/>
<evidence type="ECO:0000313" key="9">
    <source>
        <dbReference type="Proteomes" id="UP001165648"/>
    </source>
</evidence>
<keyword evidence="3 7" id="KW-0479">Metal-binding</keyword>
<keyword evidence="2 7" id="KW-0540">Nuclease</keyword>
<dbReference type="InterPro" id="IPR023091">
    <property type="entry name" value="MetalPrtase_cat_dom_sf_prd"/>
</dbReference>
<keyword evidence="4 7" id="KW-0255">Endonuclease</keyword>
<protein>
    <recommendedName>
        <fullName evidence="7">Endoribonuclease YbeY</fullName>
        <ecNumber evidence="7">3.1.-.-</ecNumber>
    </recommendedName>
</protein>
<dbReference type="Proteomes" id="UP001165648">
    <property type="component" value="Unassembled WGS sequence"/>
</dbReference>
<dbReference type="NCBIfam" id="TIGR00043">
    <property type="entry name" value="rRNA maturation RNase YbeY"/>
    <property type="match status" value="1"/>
</dbReference>
<comment type="subcellular location">
    <subcellularLocation>
        <location evidence="7">Cytoplasm</location>
    </subcellularLocation>
</comment>
<keyword evidence="7" id="KW-0698">rRNA processing</keyword>
<dbReference type="PROSITE" id="PS01306">
    <property type="entry name" value="UPF0054"/>
    <property type="match status" value="1"/>
</dbReference>
<evidence type="ECO:0000313" key="8">
    <source>
        <dbReference type="EMBL" id="MCX5614212.1"/>
    </source>
</evidence>
<evidence type="ECO:0000256" key="6">
    <source>
        <dbReference type="ARBA" id="ARBA00022833"/>
    </source>
</evidence>
<feature type="binding site" evidence="7">
    <location>
        <position position="128"/>
    </location>
    <ligand>
        <name>Zn(2+)</name>
        <dbReference type="ChEBI" id="CHEBI:29105"/>
        <note>catalytic</note>
    </ligand>
</feature>
<gene>
    <name evidence="7 8" type="primary">ybeY</name>
    <name evidence="8" type="ORF">NQF64_02975</name>
</gene>
<evidence type="ECO:0000256" key="2">
    <source>
        <dbReference type="ARBA" id="ARBA00022722"/>
    </source>
</evidence>
<comment type="caution">
    <text evidence="8">The sequence shown here is derived from an EMBL/GenBank/DDBJ whole genome shotgun (WGS) entry which is preliminary data.</text>
</comment>
<evidence type="ECO:0000256" key="7">
    <source>
        <dbReference type="HAMAP-Rule" id="MF_00009"/>
    </source>
</evidence>
<dbReference type="Pfam" id="PF02130">
    <property type="entry name" value="YbeY"/>
    <property type="match status" value="1"/>
</dbReference>
<dbReference type="InterPro" id="IPR002036">
    <property type="entry name" value="YbeY"/>
</dbReference>
<dbReference type="SUPFAM" id="SSF55486">
    <property type="entry name" value="Metalloproteases ('zincins'), catalytic domain"/>
    <property type="match status" value="1"/>
</dbReference>
<dbReference type="PANTHER" id="PTHR46986">
    <property type="entry name" value="ENDORIBONUCLEASE YBEY, CHLOROPLASTIC"/>
    <property type="match status" value="1"/>
</dbReference>
<dbReference type="HAMAP" id="MF_00009">
    <property type="entry name" value="Endoribonucl_YbeY"/>
    <property type="match status" value="1"/>
</dbReference>